<accession>A0A7W8D4T5</accession>
<evidence type="ECO:0000313" key="10">
    <source>
        <dbReference type="EMBL" id="MBB5206805.1"/>
    </source>
</evidence>
<proteinExistence type="predicted"/>
<feature type="transmembrane region" description="Helical" evidence="8">
    <location>
        <begin position="73"/>
        <end position="91"/>
    </location>
</feature>
<protein>
    <submittedName>
        <fullName evidence="10">4-amino-4-deoxy-L-arabinose transferase-like glycosyltransferase</fullName>
    </submittedName>
</protein>
<feature type="transmembrane region" description="Helical" evidence="8">
    <location>
        <begin position="298"/>
        <end position="318"/>
    </location>
</feature>
<evidence type="ECO:0000256" key="7">
    <source>
        <dbReference type="ARBA" id="ARBA00023136"/>
    </source>
</evidence>
<keyword evidence="5 8" id="KW-0812">Transmembrane</keyword>
<keyword evidence="6 8" id="KW-1133">Transmembrane helix</keyword>
<evidence type="ECO:0000256" key="2">
    <source>
        <dbReference type="ARBA" id="ARBA00022475"/>
    </source>
</evidence>
<dbReference type="EMBL" id="JACHHP010000001">
    <property type="protein sequence ID" value="MBB5206805.1"/>
    <property type="molecule type" value="Genomic_DNA"/>
</dbReference>
<evidence type="ECO:0000313" key="11">
    <source>
        <dbReference type="Proteomes" id="UP000521199"/>
    </source>
</evidence>
<keyword evidence="7 8" id="KW-0472">Membrane</keyword>
<evidence type="ECO:0000256" key="1">
    <source>
        <dbReference type="ARBA" id="ARBA00004651"/>
    </source>
</evidence>
<feature type="transmembrane region" description="Helical" evidence="8">
    <location>
        <begin position="148"/>
        <end position="177"/>
    </location>
</feature>
<feature type="transmembrane region" description="Helical" evidence="8">
    <location>
        <begin position="189"/>
        <end position="211"/>
    </location>
</feature>
<sequence length="605" mass="65220">MLTARRAFWFLWALLLGLKLWIAARLPLFGDEAWYWLESEHPAWAYSDLPALTAGLIRLGTTVGGDTPLGVRWPFLAIGMLVPWLLVRFAAGRFGPGIGWRAGLLALLLPLLGGLGFLALPDTPLTLAALLCLMGAASLRERVALPALALLALGLVVGALSHYRFVLLLLAGLLGLLVDAPGRSLLRDARVWAVLALGALAWWPLLHWNLAHANAGFAFQLHDRHPWTLHAGGFGFVVGQLVIVGPLLLAAFAAAFALAWRRWRAGADGPWALVVATAGVPVLVYFALAFVADRERVSFHWLLQAWLPLLAVAPMAIARWRRGWRIAVHASTAMLLAGTFAYATVAATPAWRAQFADSRWYPDNFAGWDAVAAHVRAVDAPLLADNFMLGAQLAFASRTPGIAILDHPLNHKHGRAAQLALWNATPETAALRAQAWTYVLEDSALPLPQRLAHYHARCELLGSLSMPSALSVDHGRKRFLRFDLAAGARTGACVTPALAWIDAPAAGATVPRTFDLHGWAFKDGVGIAHVEVLLDGTAVSQGRYGVPMPHVAAYWDISTDPSQPAVGFLAQVQNAAPGEHWLALRLHGRDGSVEDGPAQRVTVAD</sequence>
<evidence type="ECO:0000256" key="6">
    <source>
        <dbReference type="ARBA" id="ARBA00022989"/>
    </source>
</evidence>
<dbReference type="AlphaFoldDB" id="A0A7W8D4T5"/>
<name>A0A7W8D4T5_9GAMM</name>
<keyword evidence="2" id="KW-1003">Cell membrane</keyword>
<evidence type="ECO:0000256" key="4">
    <source>
        <dbReference type="ARBA" id="ARBA00022679"/>
    </source>
</evidence>
<dbReference type="PANTHER" id="PTHR33908">
    <property type="entry name" value="MANNOSYLTRANSFERASE YKCB-RELATED"/>
    <property type="match status" value="1"/>
</dbReference>
<dbReference type="GO" id="GO:0005886">
    <property type="term" value="C:plasma membrane"/>
    <property type="evidence" value="ECO:0007669"/>
    <property type="project" value="UniProtKB-SubCell"/>
</dbReference>
<evidence type="ECO:0000256" key="3">
    <source>
        <dbReference type="ARBA" id="ARBA00022676"/>
    </source>
</evidence>
<gene>
    <name evidence="10" type="ORF">HNQ52_000321</name>
</gene>
<keyword evidence="3" id="KW-0328">Glycosyltransferase</keyword>
<keyword evidence="11" id="KW-1185">Reference proteome</keyword>
<comment type="caution">
    <text evidence="10">The sequence shown here is derived from an EMBL/GenBank/DDBJ whole genome shotgun (WGS) entry which is preliminary data.</text>
</comment>
<dbReference type="InterPro" id="IPR038731">
    <property type="entry name" value="RgtA/B/C-like"/>
</dbReference>
<dbReference type="GO" id="GO:0016763">
    <property type="term" value="F:pentosyltransferase activity"/>
    <property type="evidence" value="ECO:0007669"/>
    <property type="project" value="TreeGrafter"/>
</dbReference>
<comment type="subcellular location">
    <subcellularLocation>
        <location evidence="1">Cell membrane</location>
        <topology evidence="1">Multi-pass membrane protein</topology>
    </subcellularLocation>
</comment>
<dbReference type="Pfam" id="PF13231">
    <property type="entry name" value="PMT_2"/>
    <property type="match status" value="1"/>
</dbReference>
<evidence type="ECO:0000256" key="8">
    <source>
        <dbReference type="SAM" id="Phobius"/>
    </source>
</evidence>
<evidence type="ECO:0000256" key="5">
    <source>
        <dbReference type="ARBA" id="ARBA00022692"/>
    </source>
</evidence>
<dbReference type="Proteomes" id="UP000521199">
    <property type="component" value="Unassembled WGS sequence"/>
</dbReference>
<dbReference type="GO" id="GO:0009103">
    <property type="term" value="P:lipopolysaccharide biosynthetic process"/>
    <property type="evidence" value="ECO:0007669"/>
    <property type="project" value="UniProtKB-ARBA"/>
</dbReference>
<keyword evidence="4 10" id="KW-0808">Transferase</keyword>
<feature type="transmembrane region" description="Helical" evidence="8">
    <location>
        <begin position="98"/>
        <end position="120"/>
    </location>
</feature>
<organism evidence="10 11">
    <name type="scientific">Chiayiivirga flava</name>
    <dbReference type="NCBI Taxonomy" id="659595"/>
    <lineage>
        <taxon>Bacteria</taxon>
        <taxon>Pseudomonadati</taxon>
        <taxon>Pseudomonadota</taxon>
        <taxon>Gammaproteobacteria</taxon>
        <taxon>Lysobacterales</taxon>
        <taxon>Lysobacteraceae</taxon>
        <taxon>Chiayiivirga</taxon>
    </lineage>
</organism>
<feature type="transmembrane region" description="Helical" evidence="8">
    <location>
        <begin position="330"/>
        <end position="351"/>
    </location>
</feature>
<dbReference type="RefSeq" id="WP_183959124.1">
    <property type="nucleotide sequence ID" value="NZ_JACHHP010000001.1"/>
</dbReference>
<dbReference type="PANTHER" id="PTHR33908:SF11">
    <property type="entry name" value="MEMBRANE PROTEIN"/>
    <property type="match status" value="1"/>
</dbReference>
<feature type="transmembrane region" description="Helical" evidence="8">
    <location>
        <begin position="271"/>
        <end position="292"/>
    </location>
</feature>
<dbReference type="InterPro" id="IPR050297">
    <property type="entry name" value="LipidA_mod_glycosyltrf_83"/>
</dbReference>
<evidence type="ECO:0000259" key="9">
    <source>
        <dbReference type="Pfam" id="PF13231"/>
    </source>
</evidence>
<feature type="domain" description="Glycosyltransferase RgtA/B/C/D-like" evidence="9">
    <location>
        <begin position="50"/>
        <end position="208"/>
    </location>
</feature>
<reference evidence="10 11" key="1">
    <citation type="submission" date="2020-08" db="EMBL/GenBank/DDBJ databases">
        <title>Genomic Encyclopedia of Type Strains, Phase IV (KMG-IV): sequencing the most valuable type-strain genomes for metagenomic binning, comparative biology and taxonomic classification.</title>
        <authorList>
            <person name="Goeker M."/>
        </authorList>
    </citation>
    <scope>NUCLEOTIDE SEQUENCE [LARGE SCALE GENOMIC DNA]</scope>
    <source>
        <strain evidence="10 11">DSM 24163</strain>
    </source>
</reference>
<feature type="transmembrane region" description="Helical" evidence="8">
    <location>
        <begin position="231"/>
        <end position="259"/>
    </location>
</feature>